<feature type="coiled-coil region" evidence="1">
    <location>
        <begin position="289"/>
        <end position="316"/>
    </location>
</feature>
<protein>
    <submittedName>
        <fullName evidence="3">Uncharacterized protein</fullName>
    </submittedName>
</protein>
<evidence type="ECO:0000256" key="2">
    <source>
        <dbReference type="SAM" id="MobiDB-lite"/>
    </source>
</evidence>
<comment type="caution">
    <text evidence="3">The sequence shown here is derived from an EMBL/GenBank/DDBJ whole genome shotgun (WGS) entry which is preliminary data.</text>
</comment>
<name>A0A9P5TJ03_GYMJU</name>
<feature type="compositionally biased region" description="Low complexity" evidence="2">
    <location>
        <begin position="145"/>
        <end position="157"/>
    </location>
</feature>
<organism evidence="3 4">
    <name type="scientific">Gymnopilus junonius</name>
    <name type="common">Spectacular rustgill mushroom</name>
    <name type="synonym">Gymnopilus spectabilis subsp. junonius</name>
    <dbReference type="NCBI Taxonomy" id="109634"/>
    <lineage>
        <taxon>Eukaryota</taxon>
        <taxon>Fungi</taxon>
        <taxon>Dikarya</taxon>
        <taxon>Basidiomycota</taxon>
        <taxon>Agaricomycotina</taxon>
        <taxon>Agaricomycetes</taxon>
        <taxon>Agaricomycetidae</taxon>
        <taxon>Agaricales</taxon>
        <taxon>Agaricineae</taxon>
        <taxon>Hymenogastraceae</taxon>
        <taxon>Gymnopilus</taxon>
    </lineage>
</organism>
<keyword evidence="1" id="KW-0175">Coiled coil</keyword>
<gene>
    <name evidence="3" type="ORF">CPB84DRAFT_1790024</name>
</gene>
<feature type="compositionally biased region" description="Basic residues" evidence="2">
    <location>
        <begin position="48"/>
        <end position="57"/>
    </location>
</feature>
<feature type="region of interest" description="Disordered" evidence="2">
    <location>
        <begin position="124"/>
        <end position="233"/>
    </location>
</feature>
<reference evidence="3" key="1">
    <citation type="submission" date="2020-11" db="EMBL/GenBank/DDBJ databases">
        <authorList>
            <consortium name="DOE Joint Genome Institute"/>
            <person name="Ahrendt S."/>
            <person name="Riley R."/>
            <person name="Andreopoulos W."/>
            <person name="LaButti K."/>
            <person name="Pangilinan J."/>
            <person name="Ruiz-duenas F.J."/>
            <person name="Barrasa J.M."/>
            <person name="Sanchez-Garcia M."/>
            <person name="Camarero S."/>
            <person name="Miyauchi S."/>
            <person name="Serrano A."/>
            <person name="Linde D."/>
            <person name="Babiker R."/>
            <person name="Drula E."/>
            <person name="Ayuso-Fernandez I."/>
            <person name="Pacheco R."/>
            <person name="Padilla G."/>
            <person name="Ferreira P."/>
            <person name="Barriuso J."/>
            <person name="Kellner H."/>
            <person name="Castanera R."/>
            <person name="Alfaro M."/>
            <person name="Ramirez L."/>
            <person name="Pisabarro A.G."/>
            <person name="Kuo A."/>
            <person name="Tritt A."/>
            <person name="Lipzen A."/>
            <person name="He G."/>
            <person name="Yan M."/>
            <person name="Ng V."/>
            <person name="Cullen D."/>
            <person name="Martin F."/>
            <person name="Rosso M.-N."/>
            <person name="Henrissat B."/>
            <person name="Hibbett D."/>
            <person name="Martinez A.T."/>
            <person name="Grigoriev I.V."/>
        </authorList>
    </citation>
    <scope>NUCLEOTIDE SEQUENCE</scope>
    <source>
        <strain evidence="3">AH 44721</strain>
    </source>
</reference>
<proteinExistence type="predicted"/>
<dbReference type="EMBL" id="JADNYJ010000115">
    <property type="protein sequence ID" value="KAF8883484.1"/>
    <property type="molecule type" value="Genomic_DNA"/>
</dbReference>
<feature type="compositionally biased region" description="Low complexity" evidence="2">
    <location>
        <begin position="189"/>
        <end position="199"/>
    </location>
</feature>
<feature type="compositionally biased region" description="Low complexity" evidence="2">
    <location>
        <begin position="58"/>
        <end position="77"/>
    </location>
</feature>
<evidence type="ECO:0000313" key="4">
    <source>
        <dbReference type="Proteomes" id="UP000724874"/>
    </source>
</evidence>
<feature type="region of interest" description="Disordered" evidence="2">
    <location>
        <begin position="30"/>
        <end position="108"/>
    </location>
</feature>
<accession>A0A9P5TJ03</accession>
<evidence type="ECO:0000256" key="1">
    <source>
        <dbReference type="SAM" id="Coils"/>
    </source>
</evidence>
<feature type="compositionally biased region" description="Polar residues" evidence="2">
    <location>
        <begin position="221"/>
        <end position="231"/>
    </location>
</feature>
<keyword evidence="4" id="KW-1185">Reference proteome</keyword>
<dbReference type="Proteomes" id="UP000724874">
    <property type="component" value="Unassembled WGS sequence"/>
</dbReference>
<feature type="compositionally biased region" description="Basic residues" evidence="2">
    <location>
        <begin position="91"/>
        <end position="100"/>
    </location>
</feature>
<evidence type="ECO:0000313" key="3">
    <source>
        <dbReference type="EMBL" id="KAF8883484.1"/>
    </source>
</evidence>
<feature type="compositionally biased region" description="Polar residues" evidence="2">
    <location>
        <begin position="163"/>
        <end position="179"/>
    </location>
</feature>
<dbReference type="OrthoDB" id="2564465at2759"/>
<dbReference type="AlphaFoldDB" id="A0A9P5TJ03"/>
<sequence length="342" mass="36258">MGSAQSYISPETAVTALVIAGAIGLGYTQFGTPAPAVSTQEGQDATSKKGKKKKSKAASHSGDISETSSASKSQSQTPQPPSSRVAEFPKAKKAKKKSKGKAAAVEADVSQTVSAAIDYLSEADMEASAPSAKNAKRQKTPTQPPAVSAVASSTSSQLKRPSHQSTASIDTDGSWTRVVSNKRGRTTDADSSAFSAEADPTSDAAVERRASTSTEDESFLLNVSTRDSGNTEGHWLRSCCRSPGRRLLLVGDYEDVRVVTDGGENDADGEDDGWGVVTSKRSTTRQNAQRKENEKAAKAEAEADRLAVQKARVIEEYSGKSVAKRLRRYESHCGRPGKLVWE</sequence>